<gene>
    <name evidence="2" type="ORF">METZ01_LOCUS1644</name>
</gene>
<feature type="domain" description="Glutaredoxin" evidence="1">
    <location>
        <begin position="1"/>
        <end position="54"/>
    </location>
</feature>
<evidence type="ECO:0000259" key="1">
    <source>
        <dbReference type="Pfam" id="PF00462"/>
    </source>
</evidence>
<reference evidence="2" key="1">
    <citation type="submission" date="2018-05" db="EMBL/GenBank/DDBJ databases">
        <authorList>
            <person name="Lanie J.A."/>
            <person name="Ng W.-L."/>
            <person name="Kazmierczak K.M."/>
            <person name="Andrzejewski T.M."/>
            <person name="Davidsen T.M."/>
            <person name="Wayne K.J."/>
            <person name="Tettelin H."/>
            <person name="Glass J.I."/>
            <person name="Rusch D."/>
            <person name="Podicherti R."/>
            <person name="Tsui H.-C.T."/>
            <person name="Winkler M.E."/>
        </authorList>
    </citation>
    <scope>NUCLEOTIDE SEQUENCE</scope>
</reference>
<dbReference type="InterPro" id="IPR036249">
    <property type="entry name" value="Thioredoxin-like_sf"/>
</dbReference>
<dbReference type="InterPro" id="IPR002109">
    <property type="entry name" value="Glutaredoxin"/>
</dbReference>
<evidence type="ECO:0000313" key="2">
    <source>
        <dbReference type="EMBL" id="SUZ48790.1"/>
    </source>
</evidence>
<dbReference type="EMBL" id="UINC01000086">
    <property type="protein sequence ID" value="SUZ48790.1"/>
    <property type="molecule type" value="Genomic_DNA"/>
</dbReference>
<dbReference type="AlphaFoldDB" id="A0A381N2E2"/>
<dbReference type="Gene3D" id="3.40.30.10">
    <property type="entry name" value="Glutaredoxin"/>
    <property type="match status" value="1"/>
</dbReference>
<protein>
    <recommendedName>
        <fullName evidence="1">Glutaredoxin domain-containing protein</fullName>
    </recommendedName>
</protein>
<proteinExistence type="predicted"/>
<sequence length="68" mass="7772">MIFGKDDCPHTQKAISDFKGKHRSFIYINVDKDPHGLKKLLEYSNDQYIVPVIVNVDEDSVEIGYTGE</sequence>
<dbReference type="Pfam" id="PF00462">
    <property type="entry name" value="Glutaredoxin"/>
    <property type="match status" value="1"/>
</dbReference>
<accession>A0A381N2E2</accession>
<name>A0A381N2E2_9ZZZZ</name>
<organism evidence="2">
    <name type="scientific">marine metagenome</name>
    <dbReference type="NCBI Taxonomy" id="408172"/>
    <lineage>
        <taxon>unclassified sequences</taxon>
        <taxon>metagenomes</taxon>
        <taxon>ecological metagenomes</taxon>
    </lineage>
</organism>
<dbReference type="SUPFAM" id="SSF52833">
    <property type="entry name" value="Thioredoxin-like"/>
    <property type="match status" value="1"/>
</dbReference>